<feature type="transmembrane region" description="Helical" evidence="12">
    <location>
        <begin position="12"/>
        <end position="36"/>
    </location>
</feature>
<comment type="similarity">
    <text evidence="2">Belongs to the HupC/HyaC/HydC family.</text>
</comment>
<evidence type="ECO:0000256" key="2">
    <source>
        <dbReference type="ARBA" id="ARBA00008622"/>
    </source>
</evidence>
<evidence type="ECO:0000256" key="7">
    <source>
        <dbReference type="ARBA" id="ARBA00022723"/>
    </source>
</evidence>
<dbReference type="InterPro" id="IPR051542">
    <property type="entry name" value="Hydrogenase_cytochrome"/>
</dbReference>
<evidence type="ECO:0000256" key="6">
    <source>
        <dbReference type="ARBA" id="ARBA00022692"/>
    </source>
</evidence>
<dbReference type="GO" id="GO:0020037">
    <property type="term" value="F:heme binding"/>
    <property type="evidence" value="ECO:0007669"/>
    <property type="project" value="TreeGrafter"/>
</dbReference>
<dbReference type="EMBL" id="AP024233">
    <property type="protein sequence ID" value="BCO09432.1"/>
    <property type="molecule type" value="Genomic_DNA"/>
</dbReference>
<dbReference type="InterPro" id="IPR016174">
    <property type="entry name" value="Di-haem_cyt_TM"/>
</dbReference>
<comment type="subcellular location">
    <subcellularLocation>
        <location evidence="1">Cell membrane</location>
        <topology evidence="1">Multi-pass membrane protein</topology>
    </subcellularLocation>
</comment>
<keyword evidence="5" id="KW-0349">Heme</keyword>
<dbReference type="GO" id="GO:0009055">
    <property type="term" value="F:electron transfer activity"/>
    <property type="evidence" value="ECO:0007669"/>
    <property type="project" value="InterPro"/>
</dbReference>
<dbReference type="InterPro" id="IPR011577">
    <property type="entry name" value="Cyt_b561_bac/Ni-Hgenase"/>
</dbReference>
<keyword evidence="10" id="KW-0408">Iron</keyword>
<keyword evidence="6 12" id="KW-0812">Transmembrane</keyword>
<evidence type="ECO:0000256" key="11">
    <source>
        <dbReference type="ARBA" id="ARBA00023136"/>
    </source>
</evidence>
<proteinExistence type="inferred from homology"/>
<dbReference type="NCBIfam" id="TIGR02125">
    <property type="entry name" value="CytB-hydogenase"/>
    <property type="match status" value="1"/>
</dbReference>
<feature type="domain" description="Cytochrome b561 bacterial/Ni-hydrogenase" evidence="13">
    <location>
        <begin position="9"/>
        <end position="205"/>
    </location>
</feature>
<reference evidence="14" key="1">
    <citation type="submission" date="2020-12" db="EMBL/GenBank/DDBJ databases">
        <title>Desulfobium dissulfuricans gen. nov., sp. nov., a novel mesophilic, sulfate-reducing bacterium isolated from a deep-sea hydrothermal vent.</title>
        <authorList>
            <person name="Hashimoto Y."/>
            <person name="Tame A."/>
            <person name="Sawayama S."/>
            <person name="Miyazaki J."/>
            <person name="Takai K."/>
            <person name="Nakagawa S."/>
        </authorList>
    </citation>
    <scope>NUCLEOTIDE SEQUENCE</scope>
    <source>
        <strain evidence="14">GF1</strain>
    </source>
</reference>
<evidence type="ECO:0000313" key="14">
    <source>
        <dbReference type="EMBL" id="BCO09432.1"/>
    </source>
</evidence>
<keyword evidence="3" id="KW-0813">Transport</keyword>
<dbReference type="KEGG" id="ddu:GF1_18080"/>
<dbReference type="AlphaFoldDB" id="A0A915XK27"/>
<dbReference type="Proteomes" id="UP001063350">
    <property type="component" value="Chromosome"/>
</dbReference>
<evidence type="ECO:0000256" key="12">
    <source>
        <dbReference type="SAM" id="Phobius"/>
    </source>
</evidence>
<evidence type="ECO:0000256" key="3">
    <source>
        <dbReference type="ARBA" id="ARBA00022448"/>
    </source>
</evidence>
<dbReference type="RefSeq" id="WP_267926181.1">
    <property type="nucleotide sequence ID" value="NZ_AP024233.1"/>
</dbReference>
<evidence type="ECO:0000256" key="1">
    <source>
        <dbReference type="ARBA" id="ARBA00004651"/>
    </source>
</evidence>
<keyword evidence="4" id="KW-1003">Cell membrane</keyword>
<keyword evidence="8" id="KW-0249">Electron transport</keyword>
<dbReference type="InterPro" id="IPR000516">
    <property type="entry name" value="Ni-dep_Hydgase_cyt-B"/>
</dbReference>
<evidence type="ECO:0000256" key="8">
    <source>
        <dbReference type="ARBA" id="ARBA00022982"/>
    </source>
</evidence>
<feature type="transmembrane region" description="Helical" evidence="12">
    <location>
        <begin position="56"/>
        <end position="75"/>
    </location>
</feature>
<evidence type="ECO:0000259" key="13">
    <source>
        <dbReference type="Pfam" id="PF01292"/>
    </source>
</evidence>
<keyword evidence="15" id="KW-1185">Reference proteome</keyword>
<evidence type="ECO:0000256" key="10">
    <source>
        <dbReference type="ARBA" id="ARBA00023004"/>
    </source>
</evidence>
<dbReference type="PANTHER" id="PTHR30485:SF0">
    <property type="entry name" value="NI_FE-HYDROGENASE 1 B-TYPE CYTOCHROME SUBUNIT-RELATED"/>
    <property type="match status" value="1"/>
</dbReference>
<dbReference type="GO" id="GO:0005506">
    <property type="term" value="F:iron ion binding"/>
    <property type="evidence" value="ECO:0007669"/>
    <property type="project" value="InterPro"/>
</dbReference>
<evidence type="ECO:0000256" key="5">
    <source>
        <dbReference type="ARBA" id="ARBA00022617"/>
    </source>
</evidence>
<feature type="transmembrane region" description="Helical" evidence="12">
    <location>
        <begin position="167"/>
        <end position="188"/>
    </location>
</feature>
<sequence>MQYERKYTWSILLRLYHWALALSVLALSVTGFYIHFPWTNTMLEGGSTFPVATMRYIHFIAAFVFTGAVLARLYLLIFGNRQERLWDFLPITPRNIKNFVATLGIYSYLRDSHEERLGHNALAGSAYGLTFLAAAVQVLTGFYMLYPESATWQQIGLFFGPQQTARFIHYLLTWYFMVFALIHIYLCVWNDVMARDGLISSIFNGYKFRQSKS</sequence>
<organism evidence="14 15">
    <name type="scientific">Desulfolithobacter dissulfuricans</name>
    <dbReference type="NCBI Taxonomy" id="2795293"/>
    <lineage>
        <taxon>Bacteria</taxon>
        <taxon>Pseudomonadati</taxon>
        <taxon>Thermodesulfobacteriota</taxon>
        <taxon>Desulfobulbia</taxon>
        <taxon>Desulfobulbales</taxon>
        <taxon>Desulfobulbaceae</taxon>
        <taxon>Desulfolithobacter</taxon>
    </lineage>
</organism>
<evidence type="ECO:0000256" key="4">
    <source>
        <dbReference type="ARBA" id="ARBA00022475"/>
    </source>
</evidence>
<dbReference type="GO" id="GO:0022904">
    <property type="term" value="P:respiratory electron transport chain"/>
    <property type="evidence" value="ECO:0007669"/>
    <property type="project" value="InterPro"/>
</dbReference>
<evidence type="ECO:0000313" key="15">
    <source>
        <dbReference type="Proteomes" id="UP001063350"/>
    </source>
</evidence>
<keyword evidence="9 12" id="KW-1133">Transmembrane helix</keyword>
<name>A0A915XK27_9BACT</name>
<dbReference type="PANTHER" id="PTHR30485">
    <property type="entry name" value="NI/FE-HYDROGENASE 1 B-TYPE CYTOCHROME SUBUNIT"/>
    <property type="match status" value="1"/>
</dbReference>
<evidence type="ECO:0000256" key="9">
    <source>
        <dbReference type="ARBA" id="ARBA00022989"/>
    </source>
</evidence>
<dbReference type="GO" id="GO:0005886">
    <property type="term" value="C:plasma membrane"/>
    <property type="evidence" value="ECO:0007669"/>
    <property type="project" value="UniProtKB-SubCell"/>
</dbReference>
<feature type="transmembrane region" description="Helical" evidence="12">
    <location>
        <begin position="126"/>
        <end position="147"/>
    </location>
</feature>
<dbReference type="Gene3D" id="1.20.950.20">
    <property type="entry name" value="Transmembrane di-heme cytochromes, Chain C"/>
    <property type="match status" value="1"/>
</dbReference>
<dbReference type="PRINTS" id="PR00161">
    <property type="entry name" value="NIHGNASECYTB"/>
</dbReference>
<protein>
    <submittedName>
        <fullName evidence="14">Ni/Fe-hydrogenase, b-type cytochrome subunit</fullName>
    </submittedName>
</protein>
<dbReference type="Pfam" id="PF01292">
    <property type="entry name" value="Ni_hydr_CYTB"/>
    <property type="match status" value="1"/>
</dbReference>
<keyword evidence="11 12" id="KW-0472">Membrane</keyword>
<keyword evidence="7" id="KW-0479">Metal-binding</keyword>
<gene>
    <name evidence="14" type="primary">hyaB</name>
    <name evidence="14" type="ORF">GF1_18080</name>
</gene>
<accession>A0A915XK27</accession>
<dbReference type="SUPFAM" id="SSF81342">
    <property type="entry name" value="Transmembrane di-heme cytochromes"/>
    <property type="match status" value="1"/>
</dbReference>